<dbReference type="Gene3D" id="3.10.330.20">
    <property type="match status" value="1"/>
</dbReference>
<dbReference type="Gene3D" id="3.40.50.150">
    <property type="entry name" value="Vaccinia Virus protein VP39"/>
    <property type="match status" value="1"/>
</dbReference>
<evidence type="ECO:0000256" key="1">
    <source>
        <dbReference type="ARBA" id="ARBA00022603"/>
    </source>
</evidence>
<evidence type="ECO:0000259" key="5">
    <source>
        <dbReference type="Pfam" id="PF13847"/>
    </source>
</evidence>
<gene>
    <name evidence="6" type="ORF">DK846_16015</name>
</gene>
<evidence type="ECO:0000256" key="4">
    <source>
        <dbReference type="ARBA" id="ARBA00022694"/>
    </source>
</evidence>
<keyword evidence="1 6" id="KW-0489">Methyltransferase</keyword>
<sequence>MIGLSDRVIISSNGKSWFVRPSDGKLGTDLGLVDLEQIVGKEPGDVICTHSGRELSIRLPRSTDFFEYAKRSTAPMLPRDIGLVIGLTGMNKHDHVLDAGTGSGISAIFFAGVAAHVTSYERRAESAEQARLTVSDAGIQNLEIISGDILKETRMYDVVHLDLGLTKEHVIHAHSVLKPGGYLACYTPFFEQMALAFDSAKNLFVECSSYECIMRDMDRGERGTRPSTRVCHSGYITIMRK</sequence>
<comment type="caution">
    <text evidence="6">The sequence shown here is derived from an EMBL/GenBank/DDBJ whole genome shotgun (WGS) entry which is preliminary data.</text>
</comment>
<dbReference type="FunFam" id="3.10.330.20:FF:000003">
    <property type="entry name" value="tRNA (Adenine(58)-N(1))-methyltransferase, mitochondrial isoform X1"/>
    <property type="match status" value="1"/>
</dbReference>
<reference evidence="6 7" key="1">
    <citation type="submission" date="2018-05" db="EMBL/GenBank/DDBJ databases">
        <title>Draft genome of Methanospirillum lacunae Ki8-1.</title>
        <authorList>
            <person name="Dueholm M.S."/>
            <person name="Nielsen P.H."/>
            <person name="Bakmann L.F."/>
            <person name="Otzen D.E."/>
        </authorList>
    </citation>
    <scope>NUCLEOTIDE SEQUENCE [LARGE SCALE GENOMIC DNA]</scope>
    <source>
        <strain evidence="6 7">Ki8-1</strain>
    </source>
</reference>
<dbReference type="OrthoDB" id="30774at2157"/>
<dbReference type="InterPro" id="IPR029063">
    <property type="entry name" value="SAM-dependent_MTases_sf"/>
</dbReference>
<keyword evidence="4" id="KW-0819">tRNA processing</keyword>
<dbReference type="GO" id="GO:0160107">
    <property type="term" value="F:tRNA (adenine(58)-N1)-methyltransferase activity"/>
    <property type="evidence" value="ECO:0007669"/>
    <property type="project" value="InterPro"/>
</dbReference>
<organism evidence="6 7">
    <name type="scientific">Methanospirillum lacunae</name>
    <dbReference type="NCBI Taxonomy" id="668570"/>
    <lineage>
        <taxon>Archaea</taxon>
        <taxon>Methanobacteriati</taxon>
        <taxon>Methanobacteriota</taxon>
        <taxon>Stenosarchaea group</taxon>
        <taxon>Methanomicrobia</taxon>
        <taxon>Methanomicrobiales</taxon>
        <taxon>Methanospirillaceae</taxon>
        <taxon>Methanospirillum</taxon>
    </lineage>
</organism>
<dbReference type="RefSeq" id="WP_109970002.1">
    <property type="nucleotide sequence ID" value="NZ_CP176093.1"/>
</dbReference>
<accession>A0A2V2N1A5</accession>
<keyword evidence="2 6" id="KW-0808">Transferase</keyword>
<proteinExistence type="predicted"/>
<evidence type="ECO:0000313" key="7">
    <source>
        <dbReference type="Proteomes" id="UP000245657"/>
    </source>
</evidence>
<dbReference type="GO" id="GO:0030488">
    <property type="term" value="P:tRNA methylation"/>
    <property type="evidence" value="ECO:0007669"/>
    <property type="project" value="InterPro"/>
</dbReference>
<protein>
    <submittedName>
        <fullName evidence="6">Protein-L-isoaspartate carboxylmethyltransferase</fullName>
    </submittedName>
</protein>
<dbReference type="Proteomes" id="UP000245657">
    <property type="component" value="Unassembled WGS sequence"/>
</dbReference>
<keyword evidence="7" id="KW-1185">Reference proteome</keyword>
<evidence type="ECO:0000256" key="3">
    <source>
        <dbReference type="ARBA" id="ARBA00022691"/>
    </source>
</evidence>
<dbReference type="PANTHER" id="PTHR12133:SF1">
    <property type="entry name" value="TRNA (ADENINE(58)-N(1))-METHYLTRANSFERASE, MITOCHONDRIAL"/>
    <property type="match status" value="1"/>
</dbReference>
<name>A0A2V2N1A5_9EURY</name>
<keyword evidence="3" id="KW-0949">S-adenosyl-L-methionine</keyword>
<dbReference type="AlphaFoldDB" id="A0A2V2N1A5"/>
<dbReference type="GeneID" id="97547458"/>
<dbReference type="EMBL" id="QGMY01000017">
    <property type="protein sequence ID" value="PWR69937.1"/>
    <property type="molecule type" value="Genomic_DNA"/>
</dbReference>
<dbReference type="PROSITE" id="PS51620">
    <property type="entry name" value="SAM_TRM61"/>
    <property type="match status" value="1"/>
</dbReference>
<dbReference type="GO" id="GO:0031515">
    <property type="term" value="C:tRNA (m1A) methyltransferase complex"/>
    <property type="evidence" value="ECO:0007669"/>
    <property type="project" value="InterPro"/>
</dbReference>
<dbReference type="Pfam" id="PF13847">
    <property type="entry name" value="Methyltransf_31"/>
    <property type="match status" value="1"/>
</dbReference>
<dbReference type="PANTHER" id="PTHR12133">
    <property type="entry name" value="TRNA (ADENINE(58)-N(1))-METHYLTRANSFERASE"/>
    <property type="match status" value="1"/>
</dbReference>
<dbReference type="InterPro" id="IPR014816">
    <property type="entry name" value="tRNA_MeTrfase_Gcd14"/>
</dbReference>
<dbReference type="InterPro" id="IPR025714">
    <property type="entry name" value="Methyltranfer_dom"/>
</dbReference>
<feature type="domain" description="Methyltransferase" evidence="5">
    <location>
        <begin position="91"/>
        <end position="189"/>
    </location>
</feature>
<dbReference type="SUPFAM" id="SSF53335">
    <property type="entry name" value="S-adenosyl-L-methionine-dependent methyltransferases"/>
    <property type="match status" value="1"/>
</dbReference>
<evidence type="ECO:0000256" key="2">
    <source>
        <dbReference type="ARBA" id="ARBA00022679"/>
    </source>
</evidence>
<evidence type="ECO:0000313" key="6">
    <source>
        <dbReference type="EMBL" id="PWR69937.1"/>
    </source>
</evidence>
<dbReference type="CDD" id="cd02440">
    <property type="entry name" value="AdoMet_MTases"/>
    <property type="match status" value="1"/>
</dbReference>